<reference evidence="3 4" key="1">
    <citation type="submission" date="2019-06" db="EMBL/GenBank/DDBJ databases">
        <title>Genome Sequence of the Brown Rot Fungal Pathogen Monilinia laxa.</title>
        <authorList>
            <person name="De Miccolis Angelini R.M."/>
            <person name="Landi L."/>
            <person name="Abate D."/>
            <person name="Pollastro S."/>
            <person name="Romanazzi G."/>
            <person name="Faretra F."/>
        </authorList>
    </citation>
    <scope>NUCLEOTIDE SEQUENCE [LARGE SCALE GENOMIC DNA]</scope>
    <source>
        <strain evidence="3 4">Mlax316</strain>
    </source>
</reference>
<feature type="coiled-coil region" evidence="1">
    <location>
        <begin position="492"/>
        <end position="558"/>
    </location>
</feature>
<evidence type="ECO:0000313" key="3">
    <source>
        <dbReference type="EMBL" id="KAB8301556.1"/>
    </source>
</evidence>
<dbReference type="OrthoDB" id="3553547at2759"/>
<accession>A0A5N6KDR0</accession>
<organism evidence="3 4">
    <name type="scientific">Monilinia laxa</name>
    <name type="common">Brown rot fungus</name>
    <name type="synonym">Sclerotinia laxa</name>
    <dbReference type="NCBI Taxonomy" id="61186"/>
    <lineage>
        <taxon>Eukaryota</taxon>
        <taxon>Fungi</taxon>
        <taxon>Dikarya</taxon>
        <taxon>Ascomycota</taxon>
        <taxon>Pezizomycotina</taxon>
        <taxon>Leotiomycetes</taxon>
        <taxon>Helotiales</taxon>
        <taxon>Sclerotiniaceae</taxon>
        <taxon>Monilinia</taxon>
    </lineage>
</organism>
<feature type="compositionally biased region" description="Polar residues" evidence="2">
    <location>
        <begin position="577"/>
        <end position="587"/>
    </location>
</feature>
<proteinExistence type="predicted"/>
<keyword evidence="4" id="KW-1185">Reference proteome</keyword>
<feature type="region of interest" description="Disordered" evidence="2">
    <location>
        <begin position="28"/>
        <end position="95"/>
    </location>
</feature>
<feature type="compositionally biased region" description="Basic and acidic residues" evidence="2">
    <location>
        <begin position="66"/>
        <end position="76"/>
    </location>
</feature>
<name>A0A5N6KDR0_MONLA</name>
<protein>
    <submittedName>
        <fullName evidence="3">Uncharacterized protein</fullName>
    </submittedName>
</protein>
<dbReference type="EMBL" id="VIGI01000004">
    <property type="protein sequence ID" value="KAB8301556.1"/>
    <property type="molecule type" value="Genomic_DNA"/>
</dbReference>
<keyword evidence="1" id="KW-0175">Coiled coil</keyword>
<feature type="compositionally biased region" description="Basic and acidic residues" evidence="2">
    <location>
        <begin position="32"/>
        <end position="56"/>
    </location>
</feature>
<feature type="region of interest" description="Disordered" evidence="2">
    <location>
        <begin position="577"/>
        <end position="602"/>
    </location>
</feature>
<feature type="coiled-coil region" evidence="1">
    <location>
        <begin position="408"/>
        <end position="442"/>
    </location>
</feature>
<sequence>MFSLKRIRLEEKQMRAEVEDSSRVFLQPYGIRQEEKSTQNKVEVKEIKQKNRRSEDLDSMVPVAPDFERTGQDARKPSKPKPRRKKKKNNNNLYITTKPEIQKHSCSDSEQDKNSMVFHEVEPRLAMEQEYHRGSIFHSSLIPCVLNSTAPRKLHHLDPLEEVAPTSQSSKGINSAYTPSHGISESKLKDLSLPHIIHNVKSTEESQPIRHIREKVPHQSPDVDINIYTRSQSDPTIPSSRSQVYFNENGRRHSEPNHVYWKAPSFASNLPTVSEQIIQKSTWGHSINLCESIKTLNRGVFMEDFSTADSPNMQGHFESSDRHVEDASSKFEPSMLCDRWQGISQTRSHISALRETLRVMRFRLRSLRDDKSLADDAYFKEVKMRELNMAFPRSWWPSKTLEELVCDSQKARDEYGPLEDEYNNLENNLSSQEYQLSQQEEHFYSELRDPSRFISAPIDSGKVRCLSEEPEHLKPHESHPLVEAYMYKLGDLDILRERYDDILDEKLNLEEQLALRKPFGMILMPENQQWLDSSQAQLDNLASKIQVTEIEENKLRQQCFSMGLVDENGEPIETLRLNQPGSTSSTCLDRFDSPPGGPRDTK</sequence>
<feature type="compositionally biased region" description="Basic residues" evidence="2">
    <location>
        <begin position="77"/>
        <end position="89"/>
    </location>
</feature>
<comment type="caution">
    <text evidence="3">The sequence shown here is derived from an EMBL/GenBank/DDBJ whole genome shotgun (WGS) entry which is preliminary data.</text>
</comment>
<evidence type="ECO:0000313" key="4">
    <source>
        <dbReference type="Proteomes" id="UP000326757"/>
    </source>
</evidence>
<evidence type="ECO:0000256" key="2">
    <source>
        <dbReference type="SAM" id="MobiDB-lite"/>
    </source>
</evidence>
<dbReference type="AlphaFoldDB" id="A0A5N6KDR0"/>
<dbReference type="Proteomes" id="UP000326757">
    <property type="component" value="Unassembled WGS sequence"/>
</dbReference>
<gene>
    <name evidence="3" type="ORF">EYC80_003400</name>
</gene>
<evidence type="ECO:0000256" key="1">
    <source>
        <dbReference type="SAM" id="Coils"/>
    </source>
</evidence>